<dbReference type="Gene3D" id="3.40.350.10">
    <property type="entry name" value="Creatinase/prolidase N-terminal domain"/>
    <property type="match status" value="2"/>
</dbReference>
<comment type="similarity">
    <text evidence="1">Belongs to the peptidase M24B family.</text>
</comment>
<dbReference type="AlphaFoldDB" id="A0A1I5KJT4"/>
<keyword evidence="4" id="KW-0464">Manganese</keyword>
<organism evidence="8 9">
    <name type="scientific">Cohaesibacter marisflavi</name>
    <dbReference type="NCBI Taxonomy" id="655353"/>
    <lineage>
        <taxon>Bacteria</taxon>
        <taxon>Pseudomonadati</taxon>
        <taxon>Pseudomonadota</taxon>
        <taxon>Alphaproteobacteria</taxon>
        <taxon>Hyphomicrobiales</taxon>
        <taxon>Cohaesibacteraceae</taxon>
    </lineage>
</organism>
<evidence type="ECO:0000259" key="7">
    <source>
        <dbReference type="Pfam" id="PF16188"/>
    </source>
</evidence>
<dbReference type="EMBL" id="FOVR01000014">
    <property type="protein sequence ID" value="SFO85329.1"/>
    <property type="molecule type" value="Genomic_DNA"/>
</dbReference>
<dbReference type="InterPro" id="IPR033740">
    <property type="entry name" value="Pept_M24B"/>
</dbReference>
<evidence type="ECO:0000256" key="3">
    <source>
        <dbReference type="ARBA" id="ARBA00022801"/>
    </source>
</evidence>
<accession>A0A1I5KJT4</accession>
<dbReference type="InterPro" id="IPR036005">
    <property type="entry name" value="Creatinase/aminopeptidase-like"/>
</dbReference>
<dbReference type="InterPro" id="IPR000587">
    <property type="entry name" value="Creatinase_N"/>
</dbReference>
<dbReference type="Pfam" id="PF00557">
    <property type="entry name" value="Peptidase_M24"/>
    <property type="match status" value="1"/>
</dbReference>
<gene>
    <name evidence="8" type="ORF">SAMN04488056_11447</name>
</gene>
<dbReference type="Pfam" id="PF16188">
    <property type="entry name" value="Peptidase_M24_C"/>
    <property type="match status" value="1"/>
</dbReference>
<dbReference type="STRING" id="655353.SAMN04488056_11447"/>
<feature type="domain" description="Creatinase N-terminal" evidence="6">
    <location>
        <begin position="13"/>
        <end position="148"/>
    </location>
</feature>
<evidence type="ECO:0000256" key="4">
    <source>
        <dbReference type="ARBA" id="ARBA00023211"/>
    </source>
</evidence>
<dbReference type="Proteomes" id="UP000199236">
    <property type="component" value="Unassembled WGS sequence"/>
</dbReference>
<dbReference type="InterPro" id="IPR032416">
    <property type="entry name" value="Peptidase_M24_C"/>
</dbReference>
<dbReference type="Pfam" id="PF16189">
    <property type="entry name" value="Creatinase_N_2"/>
    <property type="match status" value="1"/>
</dbReference>
<dbReference type="InterPro" id="IPR000994">
    <property type="entry name" value="Pept_M24"/>
</dbReference>
<dbReference type="GO" id="GO:0046872">
    <property type="term" value="F:metal ion binding"/>
    <property type="evidence" value="ECO:0007669"/>
    <property type="project" value="UniProtKB-KW"/>
</dbReference>
<evidence type="ECO:0000259" key="5">
    <source>
        <dbReference type="Pfam" id="PF00557"/>
    </source>
</evidence>
<name>A0A1I5KJT4_9HYPH</name>
<keyword evidence="9" id="KW-1185">Reference proteome</keyword>
<evidence type="ECO:0000256" key="2">
    <source>
        <dbReference type="ARBA" id="ARBA00022723"/>
    </source>
</evidence>
<evidence type="ECO:0000256" key="1">
    <source>
        <dbReference type="ARBA" id="ARBA00008766"/>
    </source>
</evidence>
<dbReference type="Pfam" id="PF01321">
    <property type="entry name" value="Creatinase_N"/>
    <property type="match status" value="1"/>
</dbReference>
<dbReference type="GO" id="GO:0005737">
    <property type="term" value="C:cytoplasm"/>
    <property type="evidence" value="ECO:0007669"/>
    <property type="project" value="UniProtKB-ARBA"/>
</dbReference>
<feature type="domain" description="Peptidase M24 C-terminal" evidence="7">
    <location>
        <begin position="538"/>
        <end position="597"/>
    </location>
</feature>
<dbReference type="PANTHER" id="PTHR43763:SF6">
    <property type="entry name" value="XAA-PRO AMINOPEPTIDASE 1"/>
    <property type="match status" value="1"/>
</dbReference>
<dbReference type="PANTHER" id="PTHR43763">
    <property type="entry name" value="XAA-PRO AMINOPEPTIDASE 1"/>
    <property type="match status" value="1"/>
</dbReference>
<dbReference type="InterPro" id="IPR050422">
    <property type="entry name" value="X-Pro_aminopeptidase_P"/>
</dbReference>
<evidence type="ECO:0000259" key="6">
    <source>
        <dbReference type="Pfam" id="PF01321"/>
    </source>
</evidence>
<evidence type="ECO:0000313" key="9">
    <source>
        <dbReference type="Proteomes" id="UP000199236"/>
    </source>
</evidence>
<feature type="domain" description="Peptidase M24" evidence="5">
    <location>
        <begin position="315"/>
        <end position="531"/>
    </location>
</feature>
<reference evidence="8 9" key="1">
    <citation type="submission" date="2016-10" db="EMBL/GenBank/DDBJ databases">
        <authorList>
            <person name="de Groot N.N."/>
        </authorList>
    </citation>
    <scope>NUCLEOTIDE SEQUENCE [LARGE SCALE GENOMIC DNA]</scope>
    <source>
        <strain evidence="8 9">CGMCC 1.9157</strain>
    </source>
</reference>
<dbReference type="GO" id="GO:0070006">
    <property type="term" value="F:metalloaminopeptidase activity"/>
    <property type="evidence" value="ECO:0007669"/>
    <property type="project" value="InterPro"/>
</dbReference>
<keyword evidence="3" id="KW-0378">Hydrolase</keyword>
<dbReference type="SUPFAM" id="SSF55920">
    <property type="entry name" value="Creatinase/aminopeptidase"/>
    <property type="match status" value="1"/>
</dbReference>
<dbReference type="InterPro" id="IPR029149">
    <property type="entry name" value="Creatin/AminoP/Spt16_N"/>
</dbReference>
<keyword evidence="8" id="KW-0031">Aminopeptidase</keyword>
<proteinExistence type="inferred from homology"/>
<protein>
    <submittedName>
        <fullName evidence="8">Xaa-Pro aminopeptidase</fullName>
    </submittedName>
</protein>
<keyword evidence="8" id="KW-0645">Protease</keyword>
<dbReference type="CDD" id="cd01085">
    <property type="entry name" value="APP"/>
    <property type="match status" value="1"/>
</dbReference>
<dbReference type="RefSeq" id="WP_090075041.1">
    <property type="nucleotide sequence ID" value="NZ_FOVR01000014.1"/>
</dbReference>
<dbReference type="FunFam" id="3.90.230.10:FF:000007">
    <property type="entry name" value="Xaa-Pro aminopeptidase P"/>
    <property type="match status" value="1"/>
</dbReference>
<sequence>MSSDKTVYLPADRLGALRLWMVDQKVDAYLVTSADAHQSEDCPEHDRCLFWLSGFSGSLGRALVLQQEAVLFVDGRYQVQASKQIDPALWHIAHLHQTPPEKWIATQGEHSALRIGYDPMLWSVDQADALRASLKTCGPELIPLDDPFSAIWVDRPASPVGKVRAMPERLSGLSFGEKLAQIREELHADQIELWVESRPDEIAWLLNRRGSDVPMHPVPLSFAIIPSKGAVSWFIEPQKIAGDGMEGLDVKPFAPAEFLSRLSKEAEGKRVGFDPMFAPDAVKASAESAGATLVPRSNPIMIRKARKTEAELKGYRDAHHADGIAWVEYCHWLSVEVPKRAAAGNPVTECEAGDKINQFRQAVSGYLEPSFKPISAVGPNAAMCHYNPTPGRDAPLLPGSLYLLDCGGQYESGTTDATRTFAFGGCPEALKPAATAVLRGFLSLSMATFPEGTFPHQLDALARMHLWQLGLDYDHGTGHGVGHNLLVHEYPHRLGKLPNCFGLEPGNIMTIEPGYYLEDGFGLRVENQVEVIAEESGFCSFRPLTLVPIDLALFSLDRLTQEEVIWLDAYHVRVREALMDGLSPQCRRWLDHATKAIAARGRE</sequence>
<dbReference type="Gene3D" id="3.90.230.10">
    <property type="entry name" value="Creatinase/methionine aminopeptidase superfamily"/>
    <property type="match status" value="1"/>
</dbReference>
<keyword evidence="2" id="KW-0479">Metal-binding</keyword>
<dbReference type="SUPFAM" id="SSF53092">
    <property type="entry name" value="Creatinase/prolidase N-terminal domain"/>
    <property type="match status" value="1"/>
</dbReference>
<evidence type="ECO:0000313" key="8">
    <source>
        <dbReference type="EMBL" id="SFO85329.1"/>
    </source>
</evidence>
<dbReference type="OrthoDB" id="9806388at2"/>